<dbReference type="InterPro" id="IPR024862">
    <property type="entry name" value="TRPV"/>
</dbReference>
<dbReference type="SUPFAM" id="SSF48403">
    <property type="entry name" value="Ankyrin repeat"/>
    <property type="match status" value="1"/>
</dbReference>
<dbReference type="EMBL" id="CATNWA010005838">
    <property type="protein sequence ID" value="CAI9550872.1"/>
    <property type="molecule type" value="Genomic_DNA"/>
</dbReference>
<dbReference type="PANTHER" id="PTHR10582">
    <property type="entry name" value="TRANSIENT RECEPTOR POTENTIAL ION CHANNEL PROTEIN"/>
    <property type="match status" value="1"/>
</dbReference>
<accession>A0ABN9BT52</accession>
<dbReference type="Gene3D" id="1.25.40.20">
    <property type="entry name" value="Ankyrin repeat-containing domain"/>
    <property type="match status" value="1"/>
</dbReference>
<keyword evidence="1" id="KW-0677">Repeat</keyword>
<dbReference type="Proteomes" id="UP001162483">
    <property type="component" value="Unassembled WGS sequence"/>
</dbReference>
<keyword evidence="4" id="KW-1185">Reference proteome</keyword>
<evidence type="ECO:0000256" key="1">
    <source>
        <dbReference type="ARBA" id="ARBA00022737"/>
    </source>
</evidence>
<evidence type="ECO:0000256" key="2">
    <source>
        <dbReference type="ARBA" id="ARBA00023043"/>
    </source>
</evidence>
<dbReference type="InterPro" id="IPR036770">
    <property type="entry name" value="Ankyrin_rpt-contain_sf"/>
</dbReference>
<comment type="caution">
    <text evidence="3">The sequence shown here is derived from an EMBL/GenBank/DDBJ whole genome shotgun (WGS) entry which is preliminary data.</text>
</comment>
<dbReference type="PANTHER" id="PTHR10582:SF37">
    <property type="entry name" value="TRANSIENT RECEPTOR POTENTIAL CATION CHANNEL SUBFAMILY V MEMBER 5"/>
    <property type="match status" value="1"/>
</dbReference>
<protein>
    <submittedName>
        <fullName evidence="3">Uncharacterized protein</fullName>
    </submittedName>
</protein>
<gene>
    <name evidence="3" type="ORF">SPARVUS_LOCUS3643005</name>
</gene>
<evidence type="ECO:0000313" key="3">
    <source>
        <dbReference type="EMBL" id="CAI9550872.1"/>
    </source>
</evidence>
<sequence>MEPMQRPKDSHGNTVLHILALQPNKMSACQMYDLILGHHKEKFGPGLEGITNNDGLTPLKMAAVEGNTL</sequence>
<evidence type="ECO:0000313" key="4">
    <source>
        <dbReference type="Proteomes" id="UP001162483"/>
    </source>
</evidence>
<organism evidence="3 4">
    <name type="scientific">Staurois parvus</name>
    <dbReference type="NCBI Taxonomy" id="386267"/>
    <lineage>
        <taxon>Eukaryota</taxon>
        <taxon>Metazoa</taxon>
        <taxon>Chordata</taxon>
        <taxon>Craniata</taxon>
        <taxon>Vertebrata</taxon>
        <taxon>Euteleostomi</taxon>
        <taxon>Amphibia</taxon>
        <taxon>Batrachia</taxon>
        <taxon>Anura</taxon>
        <taxon>Neobatrachia</taxon>
        <taxon>Ranoidea</taxon>
        <taxon>Ranidae</taxon>
        <taxon>Staurois</taxon>
    </lineage>
</organism>
<name>A0ABN9BT52_9NEOB</name>
<reference evidence="3" key="1">
    <citation type="submission" date="2023-05" db="EMBL/GenBank/DDBJ databases">
        <authorList>
            <person name="Stuckert A."/>
        </authorList>
    </citation>
    <scope>NUCLEOTIDE SEQUENCE</scope>
</reference>
<keyword evidence="2" id="KW-0040">ANK repeat</keyword>
<proteinExistence type="predicted"/>